<name>A0A7W8K119_9DEIO</name>
<evidence type="ECO:0000313" key="6">
    <source>
        <dbReference type="Proteomes" id="UP000552709"/>
    </source>
</evidence>
<dbReference type="PANTHER" id="PTHR30349">
    <property type="entry name" value="PHAGE INTEGRASE-RELATED"/>
    <property type="match status" value="1"/>
</dbReference>
<dbReference type="InterPro" id="IPR011010">
    <property type="entry name" value="DNA_brk_join_enz"/>
</dbReference>
<feature type="domain" description="Tyr recombinase" evidence="4">
    <location>
        <begin position="154"/>
        <end position="315"/>
    </location>
</feature>
<dbReference type="GO" id="GO:0003677">
    <property type="term" value="F:DNA binding"/>
    <property type="evidence" value="ECO:0007669"/>
    <property type="project" value="UniProtKB-KW"/>
</dbReference>
<proteinExistence type="predicted"/>
<accession>A0A7W8K119</accession>
<dbReference type="PROSITE" id="PS51898">
    <property type="entry name" value="TYR_RECOMBINASE"/>
    <property type="match status" value="1"/>
</dbReference>
<sequence>MTPFEMAVELYRGDLVARASHLASLHPEELRRRAVQAARDKDTATLWALTEAYLTTHGVTGALVSRHTLRVYGQAARTFMAYATEHAVNLLNPSANVGLLYLRHLEADNKSASTVRVMLAGARTLYKALRWSGATTADAFADARAARDFTAAWDKRQPYTEEEIQSLLDHADARMRALLLLCGHTGLRIGEALLLAWADVDLGARALTVRNGKGGKTRRVNLSSSLVAALEALAGEEGPVIGGGADAARERLHWLCKRVGVSNRGFHSLRHYAGTRLVREGHTLDATARHLGHASIETARIYAKWADDSLRETLDRW</sequence>
<organism evidence="5 6">
    <name type="scientific">Deinococcus humi</name>
    <dbReference type="NCBI Taxonomy" id="662880"/>
    <lineage>
        <taxon>Bacteria</taxon>
        <taxon>Thermotogati</taxon>
        <taxon>Deinococcota</taxon>
        <taxon>Deinococci</taxon>
        <taxon>Deinococcales</taxon>
        <taxon>Deinococcaceae</taxon>
        <taxon>Deinococcus</taxon>
    </lineage>
</organism>
<evidence type="ECO:0000313" key="5">
    <source>
        <dbReference type="EMBL" id="MBB5365613.1"/>
    </source>
</evidence>
<dbReference type="Gene3D" id="1.10.150.130">
    <property type="match status" value="1"/>
</dbReference>
<dbReference type="Proteomes" id="UP000552709">
    <property type="component" value="Unassembled WGS sequence"/>
</dbReference>
<dbReference type="Gene3D" id="1.10.443.10">
    <property type="entry name" value="Intergrase catalytic core"/>
    <property type="match status" value="1"/>
</dbReference>
<keyword evidence="6" id="KW-1185">Reference proteome</keyword>
<dbReference type="AlphaFoldDB" id="A0A7W8K119"/>
<dbReference type="PANTHER" id="PTHR30349:SF81">
    <property type="entry name" value="TYROSINE RECOMBINASE XERC"/>
    <property type="match status" value="1"/>
</dbReference>
<dbReference type="EMBL" id="JACHFL010000020">
    <property type="protein sequence ID" value="MBB5365613.1"/>
    <property type="molecule type" value="Genomic_DNA"/>
</dbReference>
<dbReference type="SUPFAM" id="SSF56349">
    <property type="entry name" value="DNA breaking-rejoining enzymes"/>
    <property type="match status" value="1"/>
</dbReference>
<dbReference type="InterPro" id="IPR004107">
    <property type="entry name" value="Integrase_SAM-like_N"/>
</dbReference>
<protein>
    <submittedName>
        <fullName evidence="5">Integrase/recombinase XerC</fullName>
    </submittedName>
</protein>
<dbReference type="CDD" id="cd00796">
    <property type="entry name" value="INT_Rci_Hp1_C"/>
    <property type="match status" value="1"/>
</dbReference>
<gene>
    <name evidence="5" type="ORF">HNQ08_004739</name>
</gene>
<dbReference type="InterPro" id="IPR050090">
    <property type="entry name" value="Tyrosine_recombinase_XerCD"/>
</dbReference>
<dbReference type="GO" id="GO:0006310">
    <property type="term" value="P:DNA recombination"/>
    <property type="evidence" value="ECO:0007669"/>
    <property type="project" value="UniProtKB-KW"/>
</dbReference>
<comment type="caution">
    <text evidence="5">The sequence shown here is derived from an EMBL/GenBank/DDBJ whole genome shotgun (WGS) entry which is preliminary data.</text>
</comment>
<keyword evidence="2" id="KW-0238">DNA-binding</keyword>
<dbReference type="RefSeq" id="WP_229790188.1">
    <property type="nucleotide sequence ID" value="NZ_JACHFL010000020.1"/>
</dbReference>
<evidence type="ECO:0000256" key="1">
    <source>
        <dbReference type="ARBA" id="ARBA00022908"/>
    </source>
</evidence>
<reference evidence="5 6" key="1">
    <citation type="submission" date="2020-08" db="EMBL/GenBank/DDBJ databases">
        <title>Genomic Encyclopedia of Type Strains, Phase IV (KMG-IV): sequencing the most valuable type-strain genomes for metagenomic binning, comparative biology and taxonomic classification.</title>
        <authorList>
            <person name="Goeker M."/>
        </authorList>
    </citation>
    <scope>NUCLEOTIDE SEQUENCE [LARGE SCALE GENOMIC DNA]</scope>
    <source>
        <strain evidence="5 6">DSM 27939</strain>
    </source>
</reference>
<evidence type="ECO:0000256" key="3">
    <source>
        <dbReference type="ARBA" id="ARBA00023172"/>
    </source>
</evidence>
<keyword evidence="3" id="KW-0233">DNA recombination</keyword>
<evidence type="ECO:0000259" key="4">
    <source>
        <dbReference type="PROSITE" id="PS51898"/>
    </source>
</evidence>
<keyword evidence="1" id="KW-0229">DNA integration</keyword>
<dbReference type="GO" id="GO:0015074">
    <property type="term" value="P:DNA integration"/>
    <property type="evidence" value="ECO:0007669"/>
    <property type="project" value="UniProtKB-KW"/>
</dbReference>
<dbReference type="InterPro" id="IPR010998">
    <property type="entry name" value="Integrase_recombinase_N"/>
</dbReference>
<evidence type="ECO:0000256" key="2">
    <source>
        <dbReference type="ARBA" id="ARBA00023125"/>
    </source>
</evidence>
<dbReference type="InterPro" id="IPR002104">
    <property type="entry name" value="Integrase_catalytic"/>
</dbReference>
<dbReference type="InterPro" id="IPR013762">
    <property type="entry name" value="Integrase-like_cat_sf"/>
</dbReference>
<dbReference type="Pfam" id="PF02899">
    <property type="entry name" value="Phage_int_SAM_1"/>
    <property type="match status" value="1"/>
</dbReference>
<dbReference type="Pfam" id="PF00589">
    <property type="entry name" value="Phage_integrase"/>
    <property type="match status" value="1"/>
</dbReference>